<dbReference type="EMBL" id="KN832569">
    <property type="protein sequence ID" value="KII84722.1"/>
    <property type="molecule type" value="Genomic_DNA"/>
</dbReference>
<dbReference type="InterPro" id="IPR036249">
    <property type="entry name" value="Thioredoxin-like_sf"/>
</dbReference>
<dbReference type="GO" id="GO:0042744">
    <property type="term" value="P:hydrogen peroxide catabolic process"/>
    <property type="evidence" value="ECO:0007669"/>
    <property type="project" value="TreeGrafter"/>
</dbReference>
<dbReference type="InterPro" id="IPR013740">
    <property type="entry name" value="Redoxin"/>
</dbReference>
<evidence type="ECO:0000256" key="6">
    <source>
        <dbReference type="PIRSR" id="PIRSR637944-1"/>
    </source>
</evidence>
<dbReference type="AlphaFoldDB" id="A0A0C9SRJ8"/>
<dbReference type="CDD" id="cd03013">
    <property type="entry name" value="PRX5_like"/>
    <property type="match status" value="1"/>
</dbReference>
<dbReference type="GO" id="GO:0005829">
    <property type="term" value="C:cytosol"/>
    <property type="evidence" value="ECO:0007669"/>
    <property type="project" value="TreeGrafter"/>
</dbReference>
<evidence type="ECO:0000256" key="2">
    <source>
        <dbReference type="ARBA" id="ARBA00022559"/>
    </source>
</evidence>
<comment type="similarity">
    <text evidence="1 7">Belongs to the peroxiredoxin family. Prx5 subfamily.</text>
</comment>
<dbReference type="GO" id="GO:0045454">
    <property type="term" value="P:cell redox homeostasis"/>
    <property type="evidence" value="ECO:0007669"/>
    <property type="project" value="TreeGrafter"/>
</dbReference>
<evidence type="ECO:0000313" key="10">
    <source>
        <dbReference type="Proteomes" id="UP000053263"/>
    </source>
</evidence>
<dbReference type="Gene3D" id="3.40.30.10">
    <property type="entry name" value="Glutaredoxin"/>
    <property type="match status" value="1"/>
</dbReference>
<dbReference type="GO" id="GO:0008379">
    <property type="term" value="F:thioredoxin peroxidase activity"/>
    <property type="evidence" value="ECO:0007669"/>
    <property type="project" value="InterPro"/>
</dbReference>
<dbReference type="SUPFAM" id="SSF52833">
    <property type="entry name" value="Thioredoxin-like"/>
    <property type="match status" value="1"/>
</dbReference>
<comment type="function">
    <text evidence="7">Thiol-specific peroxidase that catalyzes the reduction of hydrogen peroxide and organic hydroperoxides to water and alcohols, respectively. Plays a role in cell protection against oxidative stress by detoxifying peroxides.</text>
</comment>
<reference evidence="9 10" key="1">
    <citation type="submission" date="2014-06" db="EMBL/GenBank/DDBJ databases">
        <title>Evolutionary Origins and Diversification of the Mycorrhizal Mutualists.</title>
        <authorList>
            <consortium name="DOE Joint Genome Institute"/>
            <consortium name="Mycorrhizal Genomics Consortium"/>
            <person name="Kohler A."/>
            <person name="Kuo A."/>
            <person name="Nagy L.G."/>
            <person name="Floudas D."/>
            <person name="Copeland A."/>
            <person name="Barry K.W."/>
            <person name="Cichocki N."/>
            <person name="Veneault-Fourrey C."/>
            <person name="LaButti K."/>
            <person name="Lindquist E.A."/>
            <person name="Lipzen A."/>
            <person name="Lundell T."/>
            <person name="Morin E."/>
            <person name="Murat C."/>
            <person name="Riley R."/>
            <person name="Ohm R."/>
            <person name="Sun H."/>
            <person name="Tunlid A."/>
            <person name="Henrissat B."/>
            <person name="Grigoriev I.V."/>
            <person name="Hibbett D.S."/>
            <person name="Martin F."/>
        </authorList>
    </citation>
    <scope>NUCLEOTIDE SEQUENCE [LARGE SCALE GENOMIC DNA]</scope>
    <source>
        <strain evidence="9 10">FD-325 SS-3</strain>
    </source>
</reference>
<evidence type="ECO:0000256" key="7">
    <source>
        <dbReference type="RuleBase" id="RU366011"/>
    </source>
</evidence>
<dbReference type="GO" id="GO:0005777">
    <property type="term" value="C:peroxisome"/>
    <property type="evidence" value="ECO:0007669"/>
    <property type="project" value="TreeGrafter"/>
</dbReference>
<evidence type="ECO:0000256" key="1">
    <source>
        <dbReference type="ARBA" id="ARBA00010505"/>
    </source>
</evidence>
<evidence type="ECO:0000259" key="8">
    <source>
        <dbReference type="PROSITE" id="PS51352"/>
    </source>
</evidence>
<feature type="active site" description="Cysteine sulfenic acid (-SOH) intermediate" evidence="6">
    <location>
        <position position="67"/>
    </location>
</feature>
<protein>
    <recommendedName>
        <fullName evidence="8">Thioredoxin domain-containing protein</fullName>
    </recommendedName>
</protein>
<accession>A0A0C9SRJ8</accession>
<dbReference type="InterPro" id="IPR037944">
    <property type="entry name" value="PRX5-like"/>
</dbReference>
<proteinExistence type="inferred from homology"/>
<keyword evidence="10" id="KW-1185">Reference proteome</keyword>
<sequence>MTSFIASAAQVAHSAVAGLLSKAQVEAGATIPQSKDLKEGDPEKPITLTLTGKNIIIGVPGAFTPSCSSQVPAYIEDYQKFKAKGVKDIYVVAVNDAFVMKAWKAKLAPDGTPVRFLADDKGALLANLGLLFDASPLLGAPRSKRFAIIADGDKVTYIGVEEVPSDVTVTSAKSILAQL</sequence>
<dbReference type="Pfam" id="PF08534">
    <property type="entry name" value="Redoxin"/>
    <property type="match status" value="1"/>
</dbReference>
<feature type="domain" description="Thioredoxin" evidence="8">
    <location>
        <begin position="2"/>
        <end position="179"/>
    </location>
</feature>
<dbReference type="InterPro" id="IPR013766">
    <property type="entry name" value="Thioredoxin_domain"/>
</dbReference>
<dbReference type="PANTHER" id="PTHR10430:SF39">
    <property type="entry name" value="PEROXISOMAL MEMBRANE ASSOCIATED PROTEIN 20"/>
    <property type="match status" value="1"/>
</dbReference>
<dbReference type="Proteomes" id="UP000053263">
    <property type="component" value="Unassembled WGS sequence"/>
</dbReference>
<evidence type="ECO:0000256" key="5">
    <source>
        <dbReference type="ARBA" id="ARBA00023284"/>
    </source>
</evidence>
<name>A0A0C9SRJ8_PLICR</name>
<keyword evidence="5 7" id="KW-0676">Redox-active center</keyword>
<keyword evidence="4 7" id="KW-0560">Oxidoreductase</keyword>
<gene>
    <name evidence="9" type="ORF">PLICRDRAFT_146181</name>
</gene>
<dbReference type="OrthoDB" id="1882547at2759"/>
<dbReference type="PANTHER" id="PTHR10430">
    <property type="entry name" value="PEROXIREDOXIN"/>
    <property type="match status" value="1"/>
</dbReference>
<keyword evidence="3 7" id="KW-0049">Antioxidant</keyword>
<evidence type="ECO:0000256" key="4">
    <source>
        <dbReference type="ARBA" id="ARBA00023002"/>
    </source>
</evidence>
<dbReference type="PROSITE" id="PS51352">
    <property type="entry name" value="THIOREDOXIN_2"/>
    <property type="match status" value="1"/>
</dbReference>
<dbReference type="HOGENOM" id="CLU_072440_3_1_1"/>
<evidence type="ECO:0000313" key="9">
    <source>
        <dbReference type="EMBL" id="KII84722.1"/>
    </source>
</evidence>
<organism evidence="9 10">
    <name type="scientific">Plicaturopsis crispa FD-325 SS-3</name>
    <dbReference type="NCBI Taxonomy" id="944288"/>
    <lineage>
        <taxon>Eukaryota</taxon>
        <taxon>Fungi</taxon>
        <taxon>Dikarya</taxon>
        <taxon>Basidiomycota</taxon>
        <taxon>Agaricomycotina</taxon>
        <taxon>Agaricomycetes</taxon>
        <taxon>Agaricomycetidae</taxon>
        <taxon>Amylocorticiales</taxon>
        <taxon>Amylocorticiaceae</taxon>
        <taxon>Plicatura</taxon>
        <taxon>Plicaturopsis crispa</taxon>
    </lineage>
</organism>
<dbReference type="GO" id="GO:0005739">
    <property type="term" value="C:mitochondrion"/>
    <property type="evidence" value="ECO:0007669"/>
    <property type="project" value="TreeGrafter"/>
</dbReference>
<evidence type="ECO:0000256" key="3">
    <source>
        <dbReference type="ARBA" id="ARBA00022862"/>
    </source>
</evidence>
<dbReference type="GO" id="GO:0034599">
    <property type="term" value="P:cellular response to oxidative stress"/>
    <property type="evidence" value="ECO:0007669"/>
    <property type="project" value="InterPro"/>
</dbReference>
<keyword evidence="2 7" id="KW-0575">Peroxidase</keyword>